<accession>A0AAV7P250</accession>
<organism evidence="3 4">
    <name type="scientific">Pleurodeles waltl</name>
    <name type="common">Iberian ribbed newt</name>
    <dbReference type="NCBI Taxonomy" id="8319"/>
    <lineage>
        <taxon>Eukaryota</taxon>
        <taxon>Metazoa</taxon>
        <taxon>Chordata</taxon>
        <taxon>Craniata</taxon>
        <taxon>Vertebrata</taxon>
        <taxon>Euteleostomi</taxon>
        <taxon>Amphibia</taxon>
        <taxon>Batrachia</taxon>
        <taxon>Caudata</taxon>
        <taxon>Salamandroidea</taxon>
        <taxon>Salamandridae</taxon>
        <taxon>Pleurodelinae</taxon>
        <taxon>Pleurodeles</taxon>
    </lineage>
</organism>
<proteinExistence type="predicted"/>
<comment type="caution">
    <text evidence="3">The sequence shown here is derived from an EMBL/GenBank/DDBJ whole genome shotgun (WGS) entry which is preliminary data.</text>
</comment>
<dbReference type="Gene3D" id="3.30.70.1820">
    <property type="entry name" value="L1 transposable element, RRM domain"/>
    <property type="match status" value="1"/>
</dbReference>
<dbReference type="EMBL" id="JANPWB010000012">
    <property type="protein sequence ID" value="KAJ1119240.1"/>
    <property type="molecule type" value="Genomic_DNA"/>
</dbReference>
<keyword evidence="1" id="KW-0175">Coiled coil</keyword>
<evidence type="ECO:0000256" key="1">
    <source>
        <dbReference type="SAM" id="Coils"/>
    </source>
</evidence>
<name>A0AAV7P250_PLEWA</name>
<dbReference type="AlphaFoldDB" id="A0AAV7P250"/>
<keyword evidence="4" id="KW-1185">Reference proteome</keyword>
<evidence type="ECO:0008006" key="5">
    <source>
        <dbReference type="Google" id="ProtNLM"/>
    </source>
</evidence>
<sequence>MPQRKIQANWVSGYFTPARVESADQTQGEEMALTKEDLLNEKLAALQTDVDSVGARTLDLATHIQNLQQKVAPVETELANVKAQLRLTTMKCEDLENRACRDNIQVRGLEEGAEGPDLEAYVVGLFSSLLGEDQAEVQVEGVHRVGSRVSGDGRRPRDVLAKLNSFRVKERILLRARQQDLVSFQGAQCSLFQDIAPATIAQRQQFRPVTEALRENNIKYRWTFPFGVAFELHNKACHFSTVEAAADALGLETRGERGATDFAAEWGQGGDAPPALADQWNQQRRGRKTPKK</sequence>
<dbReference type="InterPro" id="IPR004244">
    <property type="entry name" value="Transposase_22"/>
</dbReference>
<feature type="region of interest" description="Disordered" evidence="2">
    <location>
        <begin position="264"/>
        <end position="292"/>
    </location>
</feature>
<dbReference type="Proteomes" id="UP001066276">
    <property type="component" value="Chromosome 8"/>
</dbReference>
<evidence type="ECO:0000313" key="3">
    <source>
        <dbReference type="EMBL" id="KAJ1119240.1"/>
    </source>
</evidence>
<evidence type="ECO:0000313" key="4">
    <source>
        <dbReference type="Proteomes" id="UP001066276"/>
    </source>
</evidence>
<reference evidence="3" key="1">
    <citation type="journal article" date="2022" name="bioRxiv">
        <title>Sequencing and chromosome-scale assembly of the giantPleurodeles waltlgenome.</title>
        <authorList>
            <person name="Brown T."/>
            <person name="Elewa A."/>
            <person name="Iarovenko S."/>
            <person name="Subramanian E."/>
            <person name="Araus A.J."/>
            <person name="Petzold A."/>
            <person name="Susuki M."/>
            <person name="Suzuki K.-i.T."/>
            <person name="Hayashi T."/>
            <person name="Toyoda A."/>
            <person name="Oliveira C."/>
            <person name="Osipova E."/>
            <person name="Leigh N.D."/>
            <person name="Simon A."/>
            <person name="Yun M.H."/>
        </authorList>
    </citation>
    <scope>NUCLEOTIDE SEQUENCE</scope>
    <source>
        <strain evidence="3">20211129_DDA</strain>
        <tissue evidence="3">Liver</tissue>
    </source>
</reference>
<dbReference type="PANTHER" id="PTHR11505">
    <property type="entry name" value="L1 TRANSPOSABLE ELEMENT-RELATED"/>
    <property type="match status" value="1"/>
</dbReference>
<feature type="coiled-coil region" evidence="1">
    <location>
        <begin position="64"/>
        <end position="98"/>
    </location>
</feature>
<evidence type="ECO:0000256" key="2">
    <source>
        <dbReference type="SAM" id="MobiDB-lite"/>
    </source>
</evidence>
<gene>
    <name evidence="3" type="ORF">NDU88_007426</name>
</gene>
<protein>
    <recommendedName>
        <fullName evidence="5">L1 transposable element RRM domain-containing protein</fullName>
    </recommendedName>
</protein>